<evidence type="ECO:0000313" key="1">
    <source>
        <dbReference type="EMBL" id="TXL81696.1"/>
    </source>
</evidence>
<gene>
    <name evidence="1" type="ORF">FHP25_03970</name>
</gene>
<dbReference type="AlphaFoldDB" id="A0A5C8PU05"/>
<organism evidence="1 2">
    <name type="scientific">Vineibacter terrae</name>
    <dbReference type="NCBI Taxonomy" id="2586908"/>
    <lineage>
        <taxon>Bacteria</taxon>
        <taxon>Pseudomonadati</taxon>
        <taxon>Pseudomonadota</taxon>
        <taxon>Alphaproteobacteria</taxon>
        <taxon>Hyphomicrobiales</taxon>
        <taxon>Vineibacter</taxon>
    </lineage>
</organism>
<dbReference type="OrthoDB" id="7375560at2"/>
<name>A0A5C8PU05_9HYPH</name>
<protein>
    <submittedName>
        <fullName evidence="1">Uncharacterized protein</fullName>
    </submittedName>
</protein>
<evidence type="ECO:0000313" key="2">
    <source>
        <dbReference type="Proteomes" id="UP000321638"/>
    </source>
</evidence>
<sequence length="176" mass="19438">MKQSLDVRCAPLRIAPAAGRDGLLSISRRLLLTALPLGLAACQNRGGPEKLSPQAARLVGWVRDSGRDSVLDPRAPRIMGMDNGQRDIPVKQLAENTPNGRHTLSLTVLRGRQELIFHRREGDYLYFHLASANLVRQASATYPRQGAPGRMIESLASTDYPAQASYWLEQAERRAV</sequence>
<dbReference type="Proteomes" id="UP000321638">
    <property type="component" value="Unassembled WGS sequence"/>
</dbReference>
<reference evidence="1 2" key="1">
    <citation type="submission" date="2019-06" db="EMBL/GenBank/DDBJ databases">
        <title>New taxonomy in bacterial strain CC-CFT640, isolated from vineyard.</title>
        <authorList>
            <person name="Lin S.-Y."/>
            <person name="Tsai C.-F."/>
            <person name="Young C.-C."/>
        </authorList>
    </citation>
    <scope>NUCLEOTIDE SEQUENCE [LARGE SCALE GENOMIC DNA]</scope>
    <source>
        <strain evidence="1 2">CC-CFT640</strain>
    </source>
</reference>
<accession>A0A5C8PU05</accession>
<dbReference type="EMBL" id="VDUZ01000003">
    <property type="protein sequence ID" value="TXL81696.1"/>
    <property type="molecule type" value="Genomic_DNA"/>
</dbReference>
<dbReference type="RefSeq" id="WP_147845604.1">
    <property type="nucleotide sequence ID" value="NZ_VDUZ01000003.1"/>
</dbReference>
<comment type="caution">
    <text evidence="1">The sequence shown here is derived from an EMBL/GenBank/DDBJ whole genome shotgun (WGS) entry which is preliminary data.</text>
</comment>
<proteinExistence type="predicted"/>
<keyword evidence="2" id="KW-1185">Reference proteome</keyword>